<keyword evidence="1" id="KW-0539">Nucleus</keyword>
<dbReference type="InterPro" id="IPR045104">
    <property type="entry name" value="Alfin"/>
</dbReference>
<evidence type="ECO:0000256" key="2">
    <source>
        <dbReference type="SAM" id="MobiDB-lite"/>
    </source>
</evidence>
<organism evidence="4 5">
    <name type="scientific">Miscanthus lutarioriparius</name>
    <dbReference type="NCBI Taxonomy" id="422564"/>
    <lineage>
        <taxon>Eukaryota</taxon>
        <taxon>Viridiplantae</taxon>
        <taxon>Streptophyta</taxon>
        <taxon>Embryophyta</taxon>
        <taxon>Tracheophyta</taxon>
        <taxon>Spermatophyta</taxon>
        <taxon>Magnoliopsida</taxon>
        <taxon>Liliopsida</taxon>
        <taxon>Poales</taxon>
        <taxon>Poaceae</taxon>
        <taxon>PACMAD clade</taxon>
        <taxon>Panicoideae</taxon>
        <taxon>Andropogonodae</taxon>
        <taxon>Andropogoneae</taxon>
        <taxon>Saccharinae</taxon>
        <taxon>Miscanthus</taxon>
    </lineage>
</organism>
<dbReference type="InterPro" id="IPR021998">
    <property type="entry name" value="Alfin_N"/>
</dbReference>
<dbReference type="GO" id="GO:0006325">
    <property type="term" value="P:chromatin organization"/>
    <property type="evidence" value="ECO:0007669"/>
    <property type="project" value="UniProtKB-UniRule"/>
</dbReference>
<evidence type="ECO:0000256" key="1">
    <source>
        <dbReference type="RuleBase" id="RU369089"/>
    </source>
</evidence>
<dbReference type="GO" id="GO:0006355">
    <property type="term" value="P:regulation of DNA-templated transcription"/>
    <property type="evidence" value="ECO:0007669"/>
    <property type="project" value="UniProtKB-UniRule"/>
</dbReference>
<gene>
    <name evidence="4" type="ORF">NCGR_LOCUS58050</name>
</gene>
<comment type="function">
    <text evidence="1">Histone-binding component that specifically recognizes H3 tails trimethylated on 'Lys-4' (H3K4me3), which mark transcription start sites of virtually all active genes.</text>
</comment>
<keyword evidence="1" id="KW-0862">Zinc</keyword>
<feature type="domain" description="Alfin N-terminal" evidence="3">
    <location>
        <begin position="3"/>
        <end position="58"/>
    </location>
</feature>
<keyword evidence="1" id="KW-0805">Transcription regulation</keyword>
<dbReference type="GO" id="GO:0000976">
    <property type="term" value="F:transcription cis-regulatory region binding"/>
    <property type="evidence" value="ECO:0007669"/>
    <property type="project" value="TreeGrafter"/>
</dbReference>
<reference evidence="4" key="1">
    <citation type="submission" date="2020-10" db="EMBL/GenBank/DDBJ databases">
        <authorList>
            <person name="Han B."/>
            <person name="Lu T."/>
            <person name="Zhao Q."/>
            <person name="Huang X."/>
            <person name="Zhao Y."/>
        </authorList>
    </citation>
    <scope>NUCLEOTIDE SEQUENCE</scope>
</reference>
<dbReference type="GO" id="GO:0003712">
    <property type="term" value="F:transcription coregulator activity"/>
    <property type="evidence" value="ECO:0007669"/>
    <property type="project" value="TreeGrafter"/>
</dbReference>
<protein>
    <recommendedName>
        <fullName evidence="1">PHD finger protein ALFIN-LIKE</fullName>
    </recommendedName>
</protein>
<keyword evidence="1" id="KW-0479">Metal-binding</keyword>
<sequence>MEKNEEAFFQKCDPGMRSLHLYGGTDRSWEVKPPTLKLRAPTPPEPTLDISIWRDTME</sequence>
<proteinExistence type="inferred from homology"/>
<evidence type="ECO:0000313" key="4">
    <source>
        <dbReference type="EMBL" id="CAD6333952.1"/>
    </source>
</evidence>
<evidence type="ECO:0000313" key="5">
    <source>
        <dbReference type="Proteomes" id="UP000604825"/>
    </source>
</evidence>
<comment type="similarity">
    <text evidence="1">Belongs to the Alfin family.</text>
</comment>
<comment type="caution">
    <text evidence="4">The sequence shown here is derived from an EMBL/GenBank/DDBJ whole genome shotgun (WGS) entry which is preliminary data.</text>
</comment>
<dbReference type="GO" id="GO:0005634">
    <property type="term" value="C:nucleus"/>
    <property type="evidence" value="ECO:0007669"/>
    <property type="project" value="UniProtKB-SubCell"/>
</dbReference>
<comment type="subunit">
    <text evidence="1">Interacts with H3K4me3 and to a lesser extent with H3K4me2.</text>
</comment>
<dbReference type="GO" id="GO:0008270">
    <property type="term" value="F:zinc ion binding"/>
    <property type="evidence" value="ECO:0007669"/>
    <property type="project" value="UniProtKB-KW"/>
</dbReference>
<dbReference type="GO" id="GO:0042393">
    <property type="term" value="F:histone binding"/>
    <property type="evidence" value="ECO:0007669"/>
    <property type="project" value="UniProtKB-UniRule"/>
</dbReference>
<keyword evidence="5" id="KW-1185">Reference proteome</keyword>
<dbReference type="AlphaFoldDB" id="A0A811RVL3"/>
<dbReference type="EMBL" id="CAJGYO010000017">
    <property type="protein sequence ID" value="CAD6333952.1"/>
    <property type="molecule type" value="Genomic_DNA"/>
</dbReference>
<comment type="subcellular location">
    <subcellularLocation>
        <location evidence="1">Nucleus</location>
    </subcellularLocation>
</comment>
<name>A0A811RVL3_9POAL</name>
<accession>A0A811RVL3</accession>
<keyword evidence="1" id="KW-0863">Zinc-finger</keyword>
<feature type="region of interest" description="Disordered" evidence="2">
    <location>
        <begin position="35"/>
        <end position="58"/>
    </location>
</feature>
<comment type="domain">
    <text evidence="1">The PHD-type zinc finger mediates the binding to H3K4me3.</text>
</comment>
<dbReference type="PANTHER" id="PTHR12321">
    <property type="entry name" value="CPG BINDING PROTEIN"/>
    <property type="match status" value="1"/>
</dbReference>
<dbReference type="PANTHER" id="PTHR12321:SF116">
    <property type="entry name" value="PHD FINGER PROTEIN ALFIN-LIKE 3"/>
    <property type="match status" value="1"/>
</dbReference>
<dbReference type="Pfam" id="PF12165">
    <property type="entry name" value="Alfin"/>
    <property type="match status" value="1"/>
</dbReference>
<keyword evidence="1" id="KW-0804">Transcription</keyword>
<evidence type="ECO:0000259" key="3">
    <source>
        <dbReference type="Pfam" id="PF12165"/>
    </source>
</evidence>
<keyword evidence="1" id="KW-0156">Chromatin regulator</keyword>
<dbReference type="Proteomes" id="UP000604825">
    <property type="component" value="Unassembled WGS sequence"/>
</dbReference>